<dbReference type="GO" id="GO:0004312">
    <property type="term" value="F:fatty acid synthase activity"/>
    <property type="evidence" value="ECO:0007669"/>
    <property type="project" value="InterPro"/>
</dbReference>
<dbReference type="Gene3D" id="3.10.129.10">
    <property type="entry name" value="Hotdog Thioesterase"/>
    <property type="match status" value="1"/>
</dbReference>
<dbReference type="EMBL" id="JABENB010000001">
    <property type="protein sequence ID" value="NNG38951.1"/>
    <property type="molecule type" value="Genomic_DNA"/>
</dbReference>
<evidence type="ECO:0000313" key="3">
    <source>
        <dbReference type="EMBL" id="NNG38951.1"/>
    </source>
</evidence>
<evidence type="ECO:0000259" key="2">
    <source>
        <dbReference type="Pfam" id="PF01575"/>
    </source>
</evidence>
<comment type="similarity">
    <text evidence="1">Belongs to the enoyl-CoA hydratase/isomerase family.</text>
</comment>
<evidence type="ECO:0000313" key="4">
    <source>
        <dbReference type="Proteomes" id="UP000557772"/>
    </source>
</evidence>
<dbReference type="InterPro" id="IPR003965">
    <property type="entry name" value="Fatty_acid_synthase"/>
</dbReference>
<dbReference type="Pfam" id="PF01575">
    <property type="entry name" value="MaoC_dehydratas"/>
    <property type="match status" value="1"/>
</dbReference>
<comment type="caution">
    <text evidence="3">The sequence shown here is derived from an EMBL/GenBank/DDBJ whole genome shotgun (WGS) entry which is preliminary data.</text>
</comment>
<gene>
    <name evidence="3" type="ORF">HJ588_06645</name>
</gene>
<protein>
    <recommendedName>
        <fullName evidence="2">MaoC-like domain-containing protein</fullName>
    </recommendedName>
</protein>
<dbReference type="Proteomes" id="UP000557772">
    <property type="component" value="Unassembled WGS sequence"/>
</dbReference>
<dbReference type="PANTHER" id="PTHR43841:SF1">
    <property type="entry name" value="3-HYDROXYACYL-THIOESTER DEHYDRATASE X"/>
    <property type="match status" value="1"/>
</dbReference>
<organism evidence="3 4">
    <name type="scientific">Flexivirga aerilata</name>
    <dbReference type="NCBI Taxonomy" id="1656889"/>
    <lineage>
        <taxon>Bacteria</taxon>
        <taxon>Bacillati</taxon>
        <taxon>Actinomycetota</taxon>
        <taxon>Actinomycetes</taxon>
        <taxon>Micrococcales</taxon>
        <taxon>Dermacoccaceae</taxon>
        <taxon>Flexivirga</taxon>
    </lineage>
</organism>
<accession>A0A849AI19</accession>
<feature type="domain" description="MaoC-like" evidence="2">
    <location>
        <begin position="188"/>
        <end position="262"/>
    </location>
</feature>
<dbReference type="InterPro" id="IPR029069">
    <property type="entry name" value="HotDog_dom_sf"/>
</dbReference>
<keyword evidence="4" id="KW-1185">Reference proteome</keyword>
<dbReference type="GO" id="GO:0005835">
    <property type="term" value="C:fatty acid synthase complex"/>
    <property type="evidence" value="ECO:0007669"/>
    <property type="project" value="InterPro"/>
</dbReference>
<evidence type="ECO:0000256" key="1">
    <source>
        <dbReference type="ARBA" id="ARBA00005254"/>
    </source>
</evidence>
<dbReference type="PRINTS" id="PR01483">
    <property type="entry name" value="FASYNTHASE"/>
</dbReference>
<dbReference type="GO" id="GO:0006633">
    <property type="term" value="P:fatty acid biosynthetic process"/>
    <property type="evidence" value="ECO:0007669"/>
    <property type="project" value="InterPro"/>
</dbReference>
<dbReference type="AlphaFoldDB" id="A0A849AI19"/>
<dbReference type="InterPro" id="IPR002539">
    <property type="entry name" value="MaoC-like_dom"/>
</dbReference>
<proteinExistence type="inferred from homology"/>
<dbReference type="SUPFAM" id="SSF54637">
    <property type="entry name" value="Thioesterase/thiol ester dehydrase-isomerase"/>
    <property type="match status" value="2"/>
</dbReference>
<reference evidence="3 4" key="1">
    <citation type="submission" date="2020-05" db="EMBL/GenBank/DDBJ databases">
        <title>Flexivirga sp. ID2601S isolated from air conditioner.</title>
        <authorList>
            <person name="Kim D.H."/>
        </authorList>
    </citation>
    <scope>NUCLEOTIDE SEQUENCE [LARGE SCALE GENOMIC DNA]</scope>
    <source>
        <strain evidence="3 4">ID2601S</strain>
    </source>
</reference>
<dbReference type="PANTHER" id="PTHR43841">
    <property type="entry name" value="3-HYDROXYACYL-THIOESTER DEHYDRATASE HTDX-RELATED"/>
    <property type="match status" value="1"/>
</dbReference>
<name>A0A849AI19_9MICO</name>
<dbReference type="RefSeq" id="WP_171153268.1">
    <property type="nucleotide sequence ID" value="NZ_JABENB010000001.1"/>
</dbReference>
<sequence length="289" mass="31575">MSTKVIELKSAPSLGKLYAKAVASSRGRRGKGGLPDVKVVRKGVKVDPSALADYDHVCGYTLREQLPATYLHNLVFPLQVTLFTQGKYPYPLVGSVHLDNTLTVHRPVTMDETLDLSTWATNARPHKSGVQVDVVSQVHVGDELVWEGLATYLYRGQRIDGDVPPRPEEDEAPDGPGIIWRLPGDLGRQFSTVSGDVNPIHMHPLSAKAMGFPSAIVHGMWSQAAMLAAIDNRLPDAYVATMSFRKPVLIPGTTRLVAHQGGQDGSWELALRNHRKGTELVRGQVRPIS</sequence>